<comment type="function">
    <text evidence="10">Inhibits cell growth rate and cell cycle. Induces CDKN1A expression as well as TGF-beta expression. Mediates the inhibitory growth effect of EGR1. Involved in the maturation of snRNAs and snRNA 3'-tail processing.</text>
</comment>
<dbReference type="FunFam" id="3.30.420.10:FF:000039">
    <property type="entry name" value="Target of EGR1 protein 1"/>
    <property type="match status" value="1"/>
</dbReference>
<evidence type="ECO:0000313" key="16">
    <source>
        <dbReference type="Ensembl" id="ENSGACP00000052320.1"/>
    </source>
</evidence>
<dbReference type="GeneTree" id="ENSGT00940000153167"/>
<evidence type="ECO:0000256" key="6">
    <source>
        <dbReference type="ARBA" id="ARBA00022771"/>
    </source>
</evidence>
<dbReference type="GO" id="GO:0005730">
    <property type="term" value="C:nucleolus"/>
    <property type="evidence" value="ECO:0007669"/>
    <property type="project" value="UniProtKB-SubCell"/>
</dbReference>
<evidence type="ECO:0000256" key="9">
    <source>
        <dbReference type="ARBA" id="ARBA00023242"/>
    </source>
</evidence>
<keyword evidence="4" id="KW-0597">Phosphoprotein</keyword>
<feature type="compositionally biased region" description="Basic and acidic residues" evidence="14">
    <location>
        <begin position="358"/>
        <end position="374"/>
    </location>
</feature>
<dbReference type="AlphaFoldDB" id="A0AAQ4QMY9"/>
<evidence type="ECO:0000256" key="13">
    <source>
        <dbReference type="PROSITE-ProRule" id="PRU00723"/>
    </source>
</evidence>
<evidence type="ECO:0000256" key="3">
    <source>
        <dbReference type="ARBA" id="ARBA00008372"/>
    </source>
</evidence>
<feature type="compositionally biased region" description="Polar residues" evidence="14">
    <location>
        <begin position="419"/>
        <end position="431"/>
    </location>
</feature>
<evidence type="ECO:0000256" key="11">
    <source>
        <dbReference type="ARBA" id="ARBA00062362"/>
    </source>
</evidence>
<comment type="subunit">
    <text evidence="11">Interacts with U1, U2, U4, U5 and U6 snRNAs.</text>
</comment>
<evidence type="ECO:0000256" key="10">
    <source>
        <dbReference type="ARBA" id="ARBA00057484"/>
    </source>
</evidence>
<evidence type="ECO:0000256" key="5">
    <source>
        <dbReference type="ARBA" id="ARBA00022723"/>
    </source>
</evidence>
<feature type="region of interest" description="Disordered" evidence="14">
    <location>
        <begin position="463"/>
        <end position="511"/>
    </location>
</feature>
<keyword evidence="9" id="KW-0539">Nucleus</keyword>
<comment type="subcellular location">
    <subcellularLocation>
        <location evidence="1">Nucleus speckle</location>
    </subcellularLocation>
    <subcellularLocation>
        <location evidence="2">Nucleus</location>
        <location evidence="2">Nucleolus</location>
    </subcellularLocation>
</comment>
<evidence type="ECO:0000259" key="15">
    <source>
        <dbReference type="PROSITE" id="PS50103"/>
    </source>
</evidence>
<dbReference type="GeneID" id="120815800"/>
<dbReference type="GO" id="GO:0070050">
    <property type="term" value="P:neuron cellular homeostasis"/>
    <property type="evidence" value="ECO:0007669"/>
    <property type="project" value="Ensembl"/>
</dbReference>
<evidence type="ECO:0000256" key="14">
    <source>
        <dbReference type="SAM" id="MobiDB-lite"/>
    </source>
</evidence>
<dbReference type="PANTHER" id="PTHR15092">
    <property type="entry name" value="POLY A -SPECIFIC RIBONUCLEASE/TARGET OF EGR1, MEMBER 1"/>
    <property type="match status" value="1"/>
</dbReference>
<dbReference type="GO" id="GO:0016607">
    <property type="term" value="C:nuclear speck"/>
    <property type="evidence" value="ECO:0007669"/>
    <property type="project" value="UniProtKB-SubCell"/>
</dbReference>
<dbReference type="Gene3D" id="3.30.420.10">
    <property type="entry name" value="Ribonuclease H-like superfamily/Ribonuclease H"/>
    <property type="match status" value="2"/>
</dbReference>
<feature type="zinc finger region" description="C3H1-type" evidence="13">
    <location>
        <begin position="269"/>
        <end position="297"/>
    </location>
</feature>
<dbReference type="InterPro" id="IPR000571">
    <property type="entry name" value="Znf_CCCH"/>
</dbReference>
<feature type="domain" description="C3H1-type" evidence="15">
    <location>
        <begin position="269"/>
        <end position="297"/>
    </location>
</feature>
<dbReference type="Pfam" id="PF04857">
    <property type="entry name" value="CAF1"/>
    <property type="match status" value="2"/>
</dbReference>
<evidence type="ECO:0000256" key="4">
    <source>
        <dbReference type="ARBA" id="ARBA00022553"/>
    </source>
</evidence>
<keyword evidence="7 13" id="KW-0862">Zinc</keyword>
<accession>A0AAQ4QMY9</accession>
<dbReference type="PANTHER" id="PTHR15092:SF37">
    <property type="entry name" value="TARGET OF EGR1 PROTEIN 1"/>
    <property type="match status" value="1"/>
</dbReference>
<evidence type="ECO:0000256" key="8">
    <source>
        <dbReference type="ARBA" id="ARBA00022990"/>
    </source>
</evidence>
<evidence type="ECO:0000256" key="1">
    <source>
        <dbReference type="ARBA" id="ARBA00004324"/>
    </source>
</evidence>
<keyword evidence="17" id="KW-1185">Reference proteome</keyword>
<feature type="compositionally biased region" description="Basic residues" evidence="14">
    <location>
        <begin position="310"/>
        <end position="323"/>
    </location>
</feature>
<dbReference type="GO" id="GO:0000175">
    <property type="term" value="F:3'-5'-RNA exonuclease activity"/>
    <property type="evidence" value="ECO:0007669"/>
    <property type="project" value="TreeGrafter"/>
</dbReference>
<dbReference type="InterPro" id="IPR006941">
    <property type="entry name" value="RNase_CAF1"/>
</dbReference>
<reference evidence="16" key="2">
    <citation type="submission" date="2025-08" db="UniProtKB">
        <authorList>
            <consortium name="Ensembl"/>
        </authorList>
    </citation>
    <scope>IDENTIFICATION</scope>
</reference>
<keyword evidence="8" id="KW-0007">Acetylation</keyword>
<dbReference type="GO" id="GO:0015030">
    <property type="term" value="C:Cajal body"/>
    <property type="evidence" value="ECO:0007669"/>
    <property type="project" value="TreeGrafter"/>
</dbReference>
<dbReference type="KEGG" id="gat:120815800"/>
<dbReference type="GO" id="GO:0008270">
    <property type="term" value="F:zinc ion binding"/>
    <property type="evidence" value="ECO:0007669"/>
    <property type="project" value="UniProtKB-KW"/>
</dbReference>
<sequence>MVSSLVVPVIDVQNDNFRELWPAMVVAIKTASFLALDTELSGLGNRKSLLAESIEDRYKAICSAARSRSILSLGIACYKKLDDKAAHTYLVQVYNLTLLCSEEYMIEPQSVKFLVQHGFDFNKQYASGIPYLKGNGKGTSEEQGVHMRALFTEVLRARKALVLHNGLIDMAFLYQSFYANLPDRLATFTADLSEMFPAGIYDTKYVTEFELRLPASYLEYAFKKCKLDNSRIVTSGGAVPHVHVEFCQYAGHLSSYVDYRTCQDVSSAEGQTDICERFSAFGWCPNGAQCPSSHDTDLIILQDEKGAGDKKKKKKRIRNKKRGRGEAENGGAVCDGAPDHKIPHMELDSGDAPAALGPERDNSQKEDGDMKADDEGNQVSENNPDHKNPAAAEAPTDGETNTATSNTKESREEARETGALSNQQANTNTSKADPGTHRAGFDAYMTGYIFAHSCTMIKKDGVGPVEKEQQQEVVDKEKQQQEVVDKEKQQQEVVDKEKQQQEVVDKEKQQQQEEAWLPTCLNKVYLSGKAAPLNVVKSTFARSSKVHIQKMKAVWAL</sequence>
<dbReference type="GO" id="GO:0034472">
    <property type="term" value="P:snRNA 3'-end processing"/>
    <property type="evidence" value="ECO:0007669"/>
    <property type="project" value="TreeGrafter"/>
</dbReference>
<dbReference type="PROSITE" id="PS50103">
    <property type="entry name" value="ZF_C3H1"/>
    <property type="match status" value="1"/>
</dbReference>
<reference evidence="16 17" key="1">
    <citation type="journal article" date="2021" name="G3 (Bethesda)">
        <title>Improved contiguity of the threespine stickleback genome using long-read sequencing.</title>
        <authorList>
            <person name="Nath S."/>
            <person name="Shaw D.E."/>
            <person name="White M.A."/>
        </authorList>
    </citation>
    <scope>NUCLEOTIDE SEQUENCE [LARGE SCALE GENOMIC DNA]</scope>
    <source>
        <strain evidence="16 17">Lake Benthic</strain>
    </source>
</reference>
<dbReference type="GO" id="GO:0007420">
    <property type="term" value="P:brain development"/>
    <property type="evidence" value="ECO:0007669"/>
    <property type="project" value="Ensembl"/>
</dbReference>
<dbReference type="SUPFAM" id="SSF90229">
    <property type="entry name" value="CCCH zinc finger"/>
    <property type="match status" value="1"/>
</dbReference>
<evidence type="ECO:0000256" key="12">
    <source>
        <dbReference type="ARBA" id="ARBA00071349"/>
    </source>
</evidence>
<dbReference type="Proteomes" id="UP000007635">
    <property type="component" value="Chromosome III"/>
</dbReference>
<keyword evidence="5 13" id="KW-0479">Metal-binding</keyword>
<dbReference type="Gene3D" id="6.10.250.3220">
    <property type="match status" value="1"/>
</dbReference>
<reference evidence="16" key="3">
    <citation type="submission" date="2025-09" db="UniProtKB">
        <authorList>
            <consortium name="Ensembl"/>
        </authorList>
    </citation>
    <scope>IDENTIFICATION</scope>
</reference>
<dbReference type="InterPro" id="IPR012337">
    <property type="entry name" value="RNaseH-like_sf"/>
</dbReference>
<dbReference type="InterPro" id="IPR036397">
    <property type="entry name" value="RNaseH_sf"/>
</dbReference>
<keyword evidence="6 13" id="KW-0863">Zinc-finger</keyword>
<dbReference type="RefSeq" id="XP_040026710.1">
    <property type="nucleotide sequence ID" value="XM_040170776.1"/>
</dbReference>
<dbReference type="Ensembl" id="ENSGACT00000063805.1">
    <property type="protein sequence ID" value="ENSGACP00000052320.1"/>
    <property type="gene ID" value="ENSGACG00000014339.2"/>
</dbReference>
<feature type="region of interest" description="Disordered" evidence="14">
    <location>
        <begin position="302"/>
        <end position="437"/>
    </location>
</feature>
<dbReference type="SUPFAM" id="SSF53098">
    <property type="entry name" value="Ribonuclease H-like"/>
    <property type="match status" value="1"/>
</dbReference>
<proteinExistence type="inferred from homology"/>
<dbReference type="CTD" id="114034"/>
<evidence type="ECO:0000313" key="17">
    <source>
        <dbReference type="Proteomes" id="UP000007635"/>
    </source>
</evidence>
<organism evidence="16 17">
    <name type="scientific">Gasterosteus aculeatus aculeatus</name>
    <name type="common">three-spined stickleback</name>
    <dbReference type="NCBI Taxonomy" id="481459"/>
    <lineage>
        <taxon>Eukaryota</taxon>
        <taxon>Metazoa</taxon>
        <taxon>Chordata</taxon>
        <taxon>Craniata</taxon>
        <taxon>Vertebrata</taxon>
        <taxon>Euteleostomi</taxon>
        <taxon>Actinopterygii</taxon>
        <taxon>Neopterygii</taxon>
        <taxon>Teleostei</taxon>
        <taxon>Neoteleostei</taxon>
        <taxon>Acanthomorphata</taxon>
        <taxon>Eupercaria</taxon>
        <taxon>Perciformes</taxon>
        <taxon>Cottioidei</taxon>
        <taxon>Gasterosteales</taxon>
        <taxon>Gasterosteidae</taxon>
        <taxon>Gasterosteus</taxon>
    </lineage>
</organism>
<evidence type="ECO:0000256" key="2">
    <source>
        <dbReference type="ARBA" id="ARBA00004604"/>
    </source>
</evidence>
<feature type="compositionally biased region" description="Basic and acidic residues" evidence="14">
    <location>
        <begin position="337"/>
        <end position="347"/>
    </location>
</feature>
<dbReference type="InterPro" id="IPR051181">
    <property type="entry name" value="CAF1_poly(A)_ribonucleases"/>
</dbReference>
<dbReference type="Pfam" id="PF00642">
    <property type="entry name" value="zf-CCCH"/>
    <property type="match status" value="1"/>
</dbReference>
<comment type="similarity">
    <text evidence="3">Belongs to the CAF1 family.</text>
</comment>
<feature type="compositionally biased region" description="Polar residues" evidence="14">
    <location>
        <begin position="398"/>
        <end position="407"/>
    </location>
</feature>
<dbReference type="InterPro" id="IPR036855">
    <property type="entry name" value="Znf_CCCH_sf"/>
</dbReference>
<protein>
    <recommendedName>
        <fullName evidence="12">Target of EGR1 protein 1</fullName>
    </recommendedName>
</protein>
<name>A0AAQ4QMY9_GASAC</name>
<dbReference type="GO" id="GO:0017069">
    <property type="term" value="F:snRNA binding"/>
    <property type="evidence" value="ECO:0007669"/>
    <property type="project" value="TreeGrafter"/>
</dbReference>
<evidence type="ECO:0000256" key="7">
    <source>
        <dbReference type="ARBA" id="ARBA00022833"/>
    </source>
</evidence>